<feature type="domain" description="Peptidase A2" evidence="2">
    <location>
        <begin position="1"/>
        <end position="74"/>
    </location>
</feature>
<dbReference type="Gene3D" id="3.10.10.10">
    <property type="entry name" value="HIV Type 1 Reverse Transcriptase, subunit A, domain 1"/>
    <property type="match status" value="1"/>
</dbReference>
<reference evidence="4" key="2">
    <citation type="submission" date="2025-08" db="UniProtKB">
        <authorList>
            <consortium name="RefSeq"/>
        </authorList>
    </citation>
    <scope>IDENTIFICATION</scope>
    <source>
        <tissue evidence="4">Adult</tissue>
    </source>
</reference>
<protein>
    <submittedName>
        <fullName evidence="4">Uncharacterized protein LOC125777900</fullName>
    </submittedName>
</protein>
<proteinExistence type="predicted"/>
<organism evidence="3 4">
    <name type="scientific">Bactrocera dorsalis</name>
    <name type="common">Oriental fruit fly</name>
    <name type="synonym">Dacus dorsalis</name>
    <dbReference type="NCBI Taxonomy" id="27457"/>
    <lineage>
        <taxon>Eukaryota</taxon>
        <taxon>Metazoa</taxon>
        <taxon>Ecdysozoa</taxon>
        <taxon>Arthropoda</taxon>
        <taxon>Hexapoda</taxon>
        <taxon>Insecta</taxon>
        <taxon>Pterygota</taxon>
        <taxon>Neoptera</taxon>
        <taxon>Endopterygota</taxon>
        <taxon>Diptera</taxon>
        <taxon>Brachycera</taxon>
        <taxon>Muscomorpha</taxon>
        <taxon>Tephritoidea</taxon>
        <taxon>Tephritidae</taxon>
        <taxon>Bactrocera</taxon>
        <taxon>Bactrocera</taxon>
    </lineage>
</organism>
<dbReference type="Proteomes" id="UP001652620">
    <property type="component" value="Chromosome 1"/>
</dbReference>
<name>A0ABM3JLA8_BACDO</name>
<reference evidence="3" key="1">
    <citation type="submission" date="2025-05" db="UniProtKB">
        <authorList>
            <consortium name="RefSeq"/>
        </authorList>
    </citation>
    <scope>NUCLEOTIDE SEQUENCE [LARGE SCALE GENOMIC DNA]</scope>
</reference>
<dbReference type="SUPFAM" id="SSF50630">
    <property type="entry name" value="Acid proteases"/>
    <property type="match status" value="1"/>
</dbReference>
<keyword evidence="1" id="KW-0378">Hydrolase</keyword>
<gene>
    <name evidence="4" type="primary">LOC125777900</name>
</gene>
<accession>A0ABM3JLA8</accession>
<sequence length="241" mass="26736">MKFLIDSGADVSVIPKSTKLAHAHSSSTLLFAANGSTVSSYGEVMLKLNLNLRREFLWNFIVADVSQAILGADFLGYYGLIVDLQGQRFVDRTTSRKSSCIITQGQFSKISTINASQKFSGILKEFLELTCPPAPGSRTDASIVHQITTIGQPVSARPRRLSPEKLAAARAEFELLINLGICRPSKSSWRARFTKRYHHSRPLSATISARFLNGFNRCQYTLMTSVKQQLRHPSGYLNLPI</sequence>
<evidence type="ECO:0000313" key="3">
    <source>
        <dbReference type="Proteomes" id="UP001652620"/>
    </source>
</evidence>
<evidence type="ECO:0000256" key="1">
    <source>
        <dbReference type="ARBA" id="ARBA00022801"/>
    </source>
</evidence>
<dbReference type="InterPro" id="IPR001969">
    <property type="entry name" value="Aspartic_peptidase_AS"/>
</dbReference>
<evidence type="ECO:0000313" key="4">
    <source>
        <dbReference type="RefSeq" id="XP_049310013.1"/>
    </source>
</evidence>
<dbReference type="GeneID" id="125777900"/>
<dbReference type="SUPFAM" id="SSF56672">
    <property type="entry name" value="DNA/RNA polymerases"/>
    <property type="match status" value="1"/>
</dbReference>
<evidence type="ECO:0000259" key="2">
    <source>
        <dbReference type="PROSITE" id="PS50175"/>
    </source>
</evidence>
<dbReference type="Gene3D" id="2.40.70.10">
    <property type="entry name" value="Acid Proteases"/>
    <property type="match status" value="1"/>
</dbReference>
<dbReference type="InterPro" id="IPR021109">
    <property type="entry name" value="Peptidase_aspartic_dom_sf"/>
</dbReference>
<dbReference type="RefSeq" id="XP_049310013.1">
    <property type="nucleotide sequence ID" value="XM_049454056.1"/>
</dbReference>
<keyword evidence="3" id="KW-1185">Reference proteome</keyword>
<dbReference type="InterPro" id="IPR001995">
    <property type="entry name" value="Peptidase_A2_cat"/>
</dbReference>
<dbReference type="PROSITE" id="PS50175">
    <property type="entry name" value="ASP_PROT_RETROV"/>
    <property type="match status" value="1"/>
</dbReference>
<dbReference type="PROSITE" id="PS00141">
    <property type="entry name" value="ASP_PROTEASE"/>
    <property type="match status" value="1"/>
</dbReference>
<dbReference type="InterPro" id="IPR043502">
    <property type="entry name" value="DNA/RNA_pol_sf"/>
</dbReference>